<evidence type="ECO:0008006" key="5">
    <source>
        <dbReference type="Google" id="ProtNLM"/>
    </source>
</evidence>
<dbReference type="EMBL" id="ASPP01023458">
    <property type="protein sequence ID" value="ETO10463.1"/>
    <property type="molecule type" value="Genomic_DNA"/>
</dbReference>
<sequence>MAIRTQDADSVIPQRSHYGERLQPYVSYIVENYLQDGKLMTFEQLTSELPQWLIEINEGVPNDKKQLELQKQVTTLRSQLEKTEKEKEKIRRESISLQAQLQEMYVFQRGEKKKQTKNKYNFSSIGSLDEESIDEVFKSSHTVDKEEELKARIDKLELDLADERHEKEKIKEISRKSVWQLETQVKQLQSEIGQHRTSDDVKKVQKDDDNESEKQDHNSSTEVDLRDESTWTEERMEFYKNEENLMKNELYLGWKKKAEAYKEELQRQKTQMRERENSILHLIKWKEEAERLHHLEEENNQYKEQLDKLNEQLSQFQKSHEGRKMRAQSIYQLHSDVSNTLEQSKIHHEAIIEKYKEDIQALHTKLSGCEKKLDVVNREKHELLSLLTKLSEQKSFEEQMRHELLQDRDRLKNQLHTMEANKLLIVNTTSETIQSLRDNVKQLSLKLRQYQILSGEAQ</sequence>
<reference evidence="3 4" key="1">
    <citation type="journal article" date="2013" name="Curr. Biol.">
        <title>The Genome of the Foraminiferan Reticulomyxa filosa.</title>
        <authorList>
            <person name="Glockner G."/>
            <person name="Hulsmann N."/>
            <person name="Schleicher M."/>
            <person name="Noegel A.A."/>
            <person name="Eichinger L."/>
            <person name="Gallinger C."/>
            <person name="Pawlowski J."/>
            <person name="Sierra R."/>
            <person name="Euteneuer U."/>
            <person name="Pillet L."/>
            <person name="Moustafa A."/>
            <person name="Platzer M."/>
            <person name="Groth M."/>
            <person name="Szafranski K."/>
            <person name="Schliwa M."/>
        </authorList>
    </citation>
    <scope>NUCLEOTIDE SEQUENCE [LARGE SCALE GENOMIC DNA]</scope>
</reference>
<feature type="coiled-coil region" evidence="1">
    <location>
        <begin position="66"/>
        <end position="100"/>
    </location>
</feature>
<proteinExistence type="predicted"/>
<feature type="region of interest" description="Disordered" evidence="2">
    <location>
        <begin position="189"/>
        <end position="228"/>
    </location>
</feature>
<feature type="compositionally biased region" description="Basic and acidic residues" evidence="2">
    <location>
        <begin position="193"/>
        <end position="228"/>
    </location>
</feature>
<protein>
    <recommendedName>
        <fullName evidence="5">Viral A-type inclusion protein</fullName>
    </recommendedName>
</protein>
<organism evidence="3 4">
    <name type="scientific">Reticulomyxa filosa</name>
    <dbReference type="NCBI Taxonomy" id="46433"/>
    <lineage>
        <taxon>Eukaryota</taxon>
        <taxon>Sar</taxon>
        <taxon>Rhizaria</taxon>
        <taxon>Retaria</taxon>
        <taxon>Foraminifera</taxon>
        <taxon>Monothalamids</taxon>
        <taxon>Reticulomyxidae</taxon>
        <taxon>Reticulomyxa</taxon>
    </lineage>
</organism>
<name>X6M8Z3_RETFI</name>
<evidence type="ECO:0000256" key="2">
    <source>
        <dbReference type="SAM" id="MobiDB-lite"/>
    </source>
</evidence>
<evidence type="ECO:0000313" key="4">
    <source>
        <dbReference type="Proteomes" id="UP000023152"/>
    </source>
</evidence>
<keyword evidence="1" id="KW-0175">Coiled coil</keyword>
<feature type="coiled-coil region" evidence="1">
    <location>
        <begin position="251"/>
        <end position="319"/>
    </location>
</feature>
<evidence type="ECO:0000256" key="1">
    <source>
        <dbReference type="SAM" id="Coils"/>
    </source>
</evidence>
<evidence type="ECO:0000313" key="3">
    <source>
        <dbReference type="EMBL" id="ETO10463.1"/>
    </source>
</evidence>
<keyword evidence="4" id="KW-1185">Reference proteome</keyword>
<comment type="caution">
    <text evidence="3">The sequence shown here is derived from an EMBL/GenBank/DDBJ whole genome shotgun (WGS) entry which is preliminary data.</text>
</comment>
<feature type="coiled-coil region" evidence="1">
    <location>
        <begin position="352"/>
        <end position="453"/>
    </location>
</feature>
<dbReference type="Proteomes" id="UP000023152">
    <property type="component" value="Unassembled WGS sequence"/>
</dbReference>
<gene>
    <name evidence="3" type="ORF">RFI_26916</name>
</gene>
<dbReference type="AlphaFoldDB" id="X6M8Z3"/>
<feature type="coiled-coil region" evidence="1">
    <location>
        <begin position="146"/>
        <end position="173"/>
    </location>
</feature>
<accession>X6M8Z3</accession>